<gene>
    <name evidence="2" type="ORF">GOP47_0008463</name>
</gene>
<proteinExistence type="predicted"/>
<dbReference type="PANTHER" id="PTHR34281">
    <property type="entry name" value="PROTEIN EARLY FLOWERING 3"/>
    <property type="match status" value="1"/>
</dbReference>
<keyword evidence="3" id="KW-1185">Reference proteome</keyword>
<dbReference type="PANTHER" id="PTHR34281:SF2">
    <property type="entry name" value="PROTEIN EARLY FLOWERING 3"/>
    <property type="match status" value="1"/>
</dbReference>
<organism evidence="2 3">
    <name type="scientific">Adiantum capillus-veneris</name>
    <name type="common">Maidenhair fern</name>
    <dbReference type="NCBI Taxonomy" id="13818"/>
    <lineage>
        <taxon>Eukaryota</taxon>
        <taxon>Viridiplantae</taxon>
        <taxon>Streptophyta</taxon>
        <taxon>Embryophyta</taxon>
        <taxon>Tracheophyta</taxon>
        <taxon>Polypodiopsida</taxon>
        <taxon>Polypodiidae</taxon>
        <taxon>Polypodiales</taxon>
        <taxon>Pteridineae</taxon>
        <taxon>Pteridaceae</taxon>
        <taxon>Vittarioideae</taxon>
        <taxon>Adiantum</taxon>
    </lineage>
</organism>
<feature type="region of interest" description="Disordered" evidence="1">
    <location>
        <begin position="624"/>
        <end position="648"/>
    </location>
</feature>
<dbReference type="EMBL" id="JABFUD020000008">
    <property type="protein sequence ID" value="KAI5076398.1"/>
    <property type="molecule type" value="Genomic_DNA"/>
</dbReference>
<accession>A0A9D4UZC7</accession>
<dbReference type="InterPro" id="IPR039319">
    <property type="entry name" value="ELF3-like"/>
</dbReference>
<feature type="region of interest" description="Disordered" evidence="1">
    <location>
        <begin position="202"/>
        <end position="221"/>
    </location>
</feature>
<reference evidence="2" key="1">
    <citation type="submission" date="2021-01" db="EMBL/GenBank/DDBJ databases">
        <title>Adiantum capillus-veneris genome.</title>
        <authorList>
            <person name="Fang Y."/>
            <person name="Liao Q."/>
        </authorList>
    </citation>
    <scope>NUCLEOTIDE SEQUENCE</scope>
    <source>
        <strain evidence="2">H3</strain>
        <tissue evidence="2">Leaf</tissue>
    </source>
</reference>
<name>A0A9D4UZC7_ADICA</name>
<evidence type="ECO:0000313" key="2">
    <source>
        <dbReference type="EMBL" id="KAI5076398.1"/>
    </source>
</evidence>
<protein>
    <submittedName>
        <fullName evidence="2">Uncharacterized protein</fullName>
    </submittedName>
</protein>
<evidence type="ECO:0000313" key="3">
    <source>
        <dbReference type="Proteomes" id="UP000886520"/>
    </source>
</evidence>
<dbReference type="Proteomes" id="UP000886520">
    <property type="component" value="Chromosome 8"/>
</dbReference>
<sequence>MCLFVELLVSASREEQHVVLLKHFESVHFGSEATKSPQYTSWNKNTVCFDAAKMALCDNSKHILQPQLGTTSITGLHVNEGEGAEMNRMSLYEQLTVSSQRFAQLSDHCRPSVACSCAEHLMFKANQHSSSSLPLAFLPQSDKVQRFTCPFFGTIEGSGVCESKFNDAARRQPVVINDILLKTIAAATTSGNLDGTAQKRSEKCLGSLPPNGSNESKKEFTPLVSGQGTPCADVMLLVKGAQCLSLGDNSSHSAAMYKEGVLLPWSEACTGSDNKMAVSTFDLRLRALVQNEAHGEQGAKHSGIFGVGHIAQPEDKVMLLEGPIDAQMQNESCSSERRIAAEENDLDTTLWCAAAGASLPGSDSRLCKVPVLPDHDAKGSSRAHEIVLPISDVAVGHSTANVGMDCRTCVVSAMAGSCKCKIAETSFNDIQMKDDTGDPEAGCVTPISPKSVIQRVGQLRFWKARLALIRQQRIFSDQVFELHKLIEVQRLIANVPINEMYFGVGNMITDSDSDGFPCDFVEIEGVNAESSGKEGSTSKEVGSAPLIVREANLKLGDGQSNCPSNKADVKNKVSAWRYSSSVVVPWARPKPVQTGVSLYPPFAPGLQPGPDVGGPFVAAIQEHGTATPNSPRFPVSLPRPPSTTSVQSSYGSEVASAHQQQSVSNHDQSLGCKVTDLSGSRTPNKKHCAHEGAAISVASINHQPDMSLHRRRTACSSSTNSEPQRYGNEVRSSRKDLEVLGYQAGNLQYASMGSDLNTSMARPPYDRCQYSRHNELDGIRAVDMQWEALGVGKGNKTNPSTW</sequence>
<comment type="caution">
    <text evidence="2">The sequence shown here is derived from an EMBL/GenBank/DDBJ whole genome shotgun (WGS) entry which is preliminary data.</text>
</comment>
<dbReference type="AlphaFoldDB" id="A0A9D4UZC7"/>
<dbReference type="OrthoDB" id="1939092at2759"/>
<evidence type="ECO:0000256" key="1">
    <source>
        <dbReference type="SAM" id="MobiDB-lite"/>
    </source>
</evidence>